<feature type="region of interest" description="Disordered" evidence="1">
    <location>
        <begin position="220"/>
        <end position="241"/>
    </location>
</feature>
<dbReference type="Gene3D" id="3.40.50.300">
    <property type="entry name" value="P-loop containing nucleotide triphosphate hydrolases"/>
    <property type="match status" value="1"/>
</dbReference>
<dbReference type="SMART" id="SM00382">
    <property type="entry name" value="AAA"/>
    <property type="match status" value="1"/>
</dbReference>
<proteinExistence type="predicted"/>
<dbReference type="PANTHER" id="PTHR37291">
    <property type="entry name" value="5-METHYLCYTOSINE-SPECIFIC RESTRICTION ENZYME B"/>
    <property type="match status" value="1"/>
</dbReference>
<comment type="caution">
    <text evidence="3">The sequence shown here is derived from an EMBL/GenBank/DDBJ whole genome shotgun (WGS) entry which is preliminary data.</text>
</comment>
<dbReference type="InterPro" id="IPR003593">
    <property type="entry name" value="AAA+_ATPase"/>
</dbReference>
<dbReference type="SUPFAM" id="SSF52540">
    <property type="entry name" value="P-loop containing nucleoside triphosphate hydrolases"/>
    <property type="match status" value="1"/>
</dbReference>
<keyword evidence="4" id="KW-1185">Reference proteome</keyword>
<organism evidence="3 4">
    <name type="scientific">Neoroseomonas alkaliterrae</name>
    <dbReference type="NCBI Taxonomy" id="1452450"/>
    <lineage>
        <taxon>Bacteria</taxon>
        <taxon>Pseudomonadati</taxon>
        <taxon>Pseudomonadota</taxon>
        <taxon>Alphaproteobacteria</taxon>
        <taxon>Acetobacterales</taxon>
        <taxon>Acetobacteraceae</taxon>
        <taxon>Neoroseomonas</taxon>
    </lineage>
</organism>
<dbReference type="EMBL" id="JACIJE010000019">
    <property type="protein sequence ID" value="MBB5691840.1"/>
    <property type="molecule type" value="Genomic_DNA"/>
</dbReference>
<dbReference type="GO" id="GO:0005524">
    <property type="term" value="F:ATP binding"/>
    <property type="evidence" value="ECO:0007669"/>
    <property type="project" value="InterPro"/>
</dbReference>
<evidence type="ECO:0000313" key="4">
    <source>
        <dbReference type="Proteomes" id="UP000562254"/>
    </source>
</evidence>
<name>A0A840XXA1_9PROT</name>
<dbReference type="InterPro" id="IPR011704">
    <property type="entry name" value="ATPase_dyneun-rel_AAA"/>
</dbReference>
<dbReference type="PANTHER" id="PTHR37291:SF1">
    <property type="entry name" value="TYPE IV METHYL-DIRECTED RESTRICTION ENZYME ECOKMCRB SUBUNIT"/>
    <property type="match status" value="1"/>
</dbReference>
<dbReference type="InterPro" id="IPR027417">
    <property type="entry name" value="P-loop_NTPase"/>
</dbReference>
<dbReference type="Pfam" id="PF07728">
    <property type="entry name" value="AAA_5"/>
    <property type="match status" value="1"/>
</dbReference>
<feature type="domain" description="AAA+ ATPase" evidence="2">
    <location>
        <begin position="284"/>
        <end position="458"/>
    </location>
</feature>
<evidence type="ECO:0000313" key="3">
    <source>
        <dbReference type="EMBL" id="MBB5691840.1"/>
    </source>
</evidence>
<dbReference type="Proteomes" id="UP000562254">
    <property type="component" value="Unassembled WGS sequence"/>
</dbReference>
<dbReference type="RefSeq" id="WP_184487219.1">
    <property type="nucleotide sequence ID" value="NZ_JACIJE010000019.1"/>
</dbReference>
<evidence type="ECO:0000256" key="1">
    <source>
        <dbReference type="SAM" id="MobiDB-lite"/>
    </source>
</evidence>
<dbReference type="GO" id="GO:0016887">
    <property type="term" value="F:ATP hydrolysis activity"/>
    <property type="evidence" value="ECO:0007669"/>
    <property type="project" value="InterPro"/>
</dbReference>
<sequence length="588" mass="63720">MPYFVEDHLRHALDYMADGTHPLLISFLAMLRLQIPVGDGPPGLPFGAPQEHGLLGQYFSPQGGTPERPYYLPFGPPREGDPRWKPANYGGTSLQRMRTGRPDFFKKETVAGSPRKLFRLAENFREILARDHRSIVGVRPLSVHNLAVWFYRTEEFPDQTAAITRFAEEFRLGDYGLIGSVFTTAPDPGLSVIAMGATPLTDQAILDLIGGPAPAAALGAAPAAPLPDAEEDEGEEAAGTPPLAEVAPVVAGTWDISKTEVLRAIDGLKGVEEAALRAMAALRAGMHVIFTGPPGCGKTQLAQRLCRASGFAWSLSTATDAWTTFEAIGGYFPLPTPTGAERLDFMPGAIVAAMQAQRILILDEINRADIDKAFGELFTLLSGNDVDLPFRQNGSAEEGASGRRIRLVVRDAAAEPGVEQIRMPSWWRLIGAMNDADKASLKRLSFAFVRRFAFVPLDLPPWREYAALLNAAAGEGGGGLGATHPRFVQAVQSLFATKDGLASIGMPMGFAVPQAMMRQARSEVALDAERSEAALLASTLELYVAPQFQGRADRHAELLDLIKKIEWFGDGLRTEFGRRLAVWTGYVE</sequence>
<gene>
    <name evidence="3" type="ORF">FHS88_004001</name>
</gene>
<reference evidence="3 4" key="1">
    <citation type="submission" date="2020-08" db="EMBL/GenBank/DDBJ databases">
        <title>Genomic Encyclopedia of Type Strains, Phase IV (KMG-IV): sequencing the most valuable type-strain genomes for metagenomic binning, comparative biology and taxonomic classification.</title>
        <authorList>
            <person name="Goeker M."/>
        </authorList>
    </citation>
    <scope>NUCLEOTIDE SEQUENCE [LARGE SCALE GENOMIC DNA]</scope>
    <source>
        <strain evidence="3 4">DSM 25895</strain>
    </source>
</reference>
<protein>
    <submittedName>
        <fullName evidence="3">DNA polymerase III delta prime subunit</fullName>
    </submittedName>
</protein>
<dbReference type="AlphaFoldDB" id="A0A840XXA1"/>
<evidence type="ECO:0000259" key="2">
    <source>
        <dbReference type="SMART" id="SM00382"/>
    </source>
</evidence>
<dbReference type="InterPro" id="IPR052934">
    <property type="entry name" value="Methyl-DNA_Rec/Restrict_Enz"/>
</dbReference>
<accession>A0A840XXA1</accession>